<evidence type="ECO:0000313" key="1">
    <source>
        <dbReference type="EMBL" id="WIA19411.1"/>
    </source>
</evidence>
<dbReference type="Gene3D" id="2.40.480.10">
    <property type="entry name" value="Allene oxide cyclase-like"/>
    <property type="match status" value="1"/>
</dbReference>
<gene>
    <name evidence="1" type="ORF">OEZ85_004031</name>
</gene>
<name>A0ABY8UGY1_TETOB</name>
<evidence type="ECO:0008006" key="3">
    <source>
        <dbReference type="Google" id="ProtNLM"/>
    </source>
</evidence>
<keyword evidence="2" id="KW-1185">Reference proteome</keyword>
<protein>
    <recommendedName>
        <fullName evidence="3">Dirigent protein</fullName>
    </recommendedName>
</protein>
<reference evidence="1 2" key="1">
    <citation type="submission" date="2023-05" db="EMBL/GenBank/DDBJ databases">
        <title>A 100% complete, gapless, phased diploid assembly of the Scenedesmus obliquus UTEX 3031 genome.</title>
        <authorList>
            <person name="Biondi T.C."/>
            <person name="Hanschen E.R."/>
            <person name="Kwon T."/>
            <person name="Eng W."/>
            <person name="Kruse C.P.S."/>
            <person name="Koehler S.I."/>
            <person name="Kunde Y."/>
            <person name="Gleasner C.D."/>
            <person name="You Mak K.T."/>
            <person name="Polle J."/>
            <person name="Hovde B.T."/>
            <person name="Starkenburg S.R."/>
        </authorList>
    </citation>
    <scope>NUCLEOTIDE SEQUENCE [LARGE SCALE GENOMIC DNA]</scope>
    <source>
        <strain evidence="1 2">DOE0152z</strain>
    </source>
</reference>
<organism evidence="1 2">
    <name type="scientific">Tetradesmus obliquus</name>
    <name type="common">Green alga</name>
    <name type="synonym">Acutodesmus obliquus</name>
    <dbReference type="NCBI Taxonomy" id="3088"/>
    <lineage>
        <taxon>Eukaryota</taxon>
        <taxon>Viridiplantae</taxon>
        <taxon>Chlorophyta</taxon>
        <taxon>core chlorophytes</taxon>
        <taxon>Chlorophyceae</taxon>
        <taxon>CS clade</taxon>
        <taxon>Sphaeropleales</taxon>
        <taxon>Scenedesmaceae</taxon>
        <taxon>Tetradesmus</taxon>
    </lineage>
</organism>
<sequence length="271" mass="29106">MFVPRRQWAAKLPVTAEAISLRHELLPQFLPHLTPAELPSLLAVAVAALSGFTSAAELNSAISNLRGLCSCSAAQQLDTAAAQPLLQAALQSANHYKPRDPPLGFRSRFNPATKHFEPVTSDKSYTYYRLAINLNETFSDIFDPKPNDPIPIGTVAQIVASGDVFDNTTAAKVGTFDLSAVTTFLDANMKLQYIVTLAVELGPDGDDTIFVQAALDFANIEEAVRDYDCAVIGGTGRYKGATGEVTFTGTAATTIDSLHIAEVAVPKFKRF</sequence>
<evidence type="ECO:0000313" key="2">
    <source>
        <dbReference type="Proteomes" id="UP001244341"/>
    </source>
</evidence>
<dbReference type="Proteomes" id="UP001244341">
    <property type="component" value="Chromosome 10b"/>
</dbReference>
<accession>A0ABY8UGY1</accession>
<proteinExistence type="predicted"/>
<dbReference type="InterPro" id="IPR044859">
    <property type="entry name" value="Allene_oxi_cyc_Dirigent"/>
</dbReference>
<dbReference type="EMBL" id="CP126217">
    <property type="protein sequence ID" value="WIA19411.1"/>
    <property type="molecule type" value="Genomic_DNA"/>
</dbReference>